<accession>A0A101MFN8</accession>
<sequence>MDVALSGTSGPRLGAMPSAESSMVALARQPSWSRQEFTPSVTPFRPQLLLVTQGVTYAPRTHPMILGLALSS</sequence>
<comment type="caution">
    <text evidence="1">The sequence shown here is derived from an EMBL/GenBank/DDBJ whole genome shotgun (WGS) entry which is preliminary data.</text>
</comment>
<evidence type="ECO:0000313" key="2">
    <source>
        <dbReference type="Proteomes" id="UP000055045"/>
    </source>
</evidence>
<protein>
    <submittedName>
        <fullName evidence="1">Uncharacterized protein</fullName>
    </submittedName>
</protein>
<organism evidence="1 2">
    <name type="scientific">Penicillium freii</name>
    <dbReference type="NCBI Taxonomy" id="48697"/>
    <lineage>
        <taxon>Eukaryota</taxon>
        <taxon>Fungi</taxon>
        <taxon>Dikarya</taxon>
        <taxon>Ascomycota</taxon>
        <taxon>Pezizomycotina</taxon>
        <taxon>Eurotiomycetes</taxon>
        <taxon>Eurotiomycetidae</taxon>
        <taxon>Eurotiales</taxon>
        <taxon>Aspergillaceae</taxon>
        <taxon>Penicillium</taxon>
    </lineage>
</organism>
<dbReference type="EMBL" id="LLXE01000213">
    <property type="protein sequence ID" value="KUM59655.1"/>
    <property type="molecule type" value="Genomic_DNA"/>
</dbReference>
<dbReference type="AlphaFoldDB" id="A0A101MFN8"/>
<gene>
    <name evidence="1" type="ORF">ACN42_g7492</name>
</gene>
<name>A0A101MFN8_PENFR</name>
<dbReference type="Proteomes" id="UP000055045">
    <property type="component" value="Unassembled WGS sequence"/>
</dbReference>
<evidence type="ECO:0000313" key="1">
    <source>
        <dbReference type="EMBL" id="KUM59655.1"/>
    </source>
</evidence>
<reference evidence="1 2" key="1">
    <citation type="submission" date="2015-10" db="EMBL/GenBank/DDBJ databases">
        <title>Genome sequencing of Penicillium freii.</title>
        <authorList>
            <person name="Nguyen H.D."/>
            <person name="Visagie C.M."/>
            <person name="Seifert K.A."/>
        </authorList>
    </citation>
    <scope>NUCLEOTIDE SEQUENCE [LARGE SCALE GENOMIC DNA]</scope>
    <source>
        <strain evidence="1 2">DAOM 242723</strain>
    </source>
</reference>
<keyword evidence="2" id="KW-1185">Reference proteome</keyword>
<proteinExistence type="predicted"/>